<accession>A0A4Q7MTX7</accession>
<proteinExistence type="predicted"/>
<keyword evidence="3" id="KW-1185">Reference proteome</keyword>
<feature type="transmembrane region" description="Helical" evidence="1">
    <location>
        <begin position="58"/>
        <end position="76"/>
    </location>
</feature>
<evidence type="ECO:0000313" key="2">
    <source>
        <dbReference type="EMBL" id="RZS71389.1"/>
    </source>
</evidence>
<sequence length="215" mass="25379">MNFPSLVIQIISLLISSFLIFRRNTPRYIKVFPFFLLVTVIIEIIGYELWMNGIKTTLLYNFFTTLEFEFYLFLLYNIIQNSKFRKAIFYCICFYPVLVIANICLIQINTFHTITYAFGCLLIVAVCIYYFFELFQYPKSVDLKREPAFWMCSGLLFFYCCSFPLFGLLNFLHGVSGVIMRNLASIVMILNILLYTSFIIAFLCNLKVRKVKIHR</sequence>
<keyword evidence="1" id="KW-0812">Transmembrane</keyword>
<dbReference type="EMBL" id="SGXA01000002">
    <property type="protein sequence ID" value="RZS71389.1"/>
    <property type="molecule type" value="Genomic_DNA"/>
</dbReference>
<dbReference type="AlphaFoldDB" id="A0A4Q7MTX7"/>
<keyword evidence="1" id="KW-0472">Membrane</keyword>
<name>A0A4Q7MTX7_9BACT</name>
<evidence type="ECO:0000256" key="1">
    <source>
        <dbReference type="SAM" id="Phobius"/>
    </source>
</evidence>
<feature type="transmembrane region" description="Helical" evidence="1">
    <location>
        <begin position="114"/>
        <end position="135"/>
    </location>
</feature>
<dbReference type="Proteomes" id="UP000293874">
    <property type="component" value="Unassembled WGS sequence"/>
</dbReference>
<gene>
    <name evidence="2" type="ORF">EV199_3292</name>
</gene>
<reference evidence="2 3" key="1">
    <citation type="submission" date="2019-02" db="EMBL/GenBank/DDBJ databases">
        <title>Genomic Encyclopedia of Type Strains, Phase IV (KMG-IV): sequencing the most valuable type-strain genomes for metagenomic binning, comparative biology and taxonomic classification.</title>
        <authorList>
            <person name="Goeker M."/>
        </authorList>
    </citation>
    <scope>NUCLEOTIDE SEQUENCE [LARGE SCALE GENOMIC DNA]</scope>
    <source>
        <strain evidence="2 3">DSM 18116</strain>
    </source>
</reference>
<feature type="transmembrane region" description="Helical" evidence="1">
    <location>
        <begin position="88"/>
        <end position="108"/>
    </location>
</feature>
<feature type="transmembrane region" description="Helical" evidence="1">
    <location>
        <begin position="183"/>
        <end position="206"/>
    </location>
</feature>
<evidence type="ECO:0000313" key="3">
    <source>
        <dbReference type="Proteomes" id="UP000293874"/>
    </source>
</evidence>
<keyword evidence="1" id="KW-1133">Transmembrane helix</keyword>
<feature type="transmembrane region" description="Helical" evidence="1">
    <location>
        <begin position="28"/>
        <end position="46"/>
    </location>
</feature>
<protein>
    <submittedName>
        <fullName evidence="2">Uncharacterized protein</fullName>
    </submittedName>
</protein>
<comment type="caution">
    <text evidence="2">The sequence shown here is derived from an EMBL/GenBank/DDBJ whole genome shotgun (WGS) entry which is preliminary data.</text>
</comment>
<organism evidence="2 3">
    <name type="scientific">Pseudobacter ginsenosidimutans</name>
    <dbReference type="NCBI Taxonomy" id="661488"/>
    <lineage>
        <taxon>Bacteria</taxon>
        <taxon>Pseudomonadati</taxon>
        <taxon>Bacteroidota</taxon>
        <taxon>Chitinophagia</taxon>
        <taxon>Chitinophagales</taxon>
        <taxon>Chitinophagaceae</taxon>
        <taxon>Pseudobacter</taxon>
    </lineage>
</organism>
<feature type="transmembrane region" description="Helical" evidence="1">
    <location>
        <begin position="6"/>
        <end position="21"/>
    </location>
</feature>
<feature type="transmembrane region" description="Helical" evidence="1">
    <location>
        <begin position="147"/>
        <end position="171"/>
    </location>
</feature>